<dbReference type="Pfam" id="PF01501">
    <property type="entry name" value="Glyco_transf_8"/>
    <property type="match status" value="1"/>
</dbReference>
<comment type="caution">
    <text evidence="4">The sequence shown here is derived from an EMBL/GenBank/DDBJ whole genome shotgun (WGS) entry which is preliminary data.</text>
</comment>
<dbReference type="SUPFAM" id="SSF53448">
    <property type="entry name" value="Nucleotide-diphospho-sugar transferases"/>
    <property type="match status" value="1"/>
</dbReference>
<sequence length="313" mass="36918">MDIVFTIDEKFTRFCAVAIASLLKHNKTEEICFHIVTDNLTEKSKTILSELAKQSGACTYFYHVPKEKTEGYQVKAMSHRISLATFYRCMLPSLLPSQLSKAIYLDSDILVLDSIKEIWNTDLNNIAIAGIEEARSKEDKHCDRLGYAPSYRYINAGVLLINLDYWRKYNIEEKCRQYYAKNIDRMLYNDQDLLNALLYDKKAVIPTRYNVQDAFYRKFNKGNSLPPEYKSTYQDALLHPAILHYTNRKPWEYHCMHPLRKLFYDYQNLTPYAGQSVLNNPLKRIHRFIHLLPYLLGFKQKRYYSLSTLRENQ</sequence>
<evidence type="ECO:0000256" key="2">
    <source>
        <dbReference type="ARBA" id="ARBA00022679"/>
    </source>
</evidence>
<dbReference type="EMBL" id="QSLA01000001">
    <property type="protein sequence ID" value="RHF12736.1"/>
    <property type="molecule type" value="Genomic_DNA"/>
</dbReference>
<evidence type="ECO:0000256" key="1">
    <source>
        <dbReference type="ARBA" id="ARBA00022676"/>
    </source>
</evidence>
<dbReference type="AlphaFoldDB" id="A0A415S4L6"/>
<reference evidence="4 5" key="1">
    <citation type="submission" date="2018-08" db="EMBL/GenBank/DDBJ databases">
        <title>A genome reference for cultivated species of the human gut microbiota.</title>
        <authorList>
            <person name="Zou Y."/>
            <person name="Xue W."/>
            <person name="Luo G."/>
        </authorList>
    </citation>
    <scope>NUCLEOTIDE SEQUENCE [LARGE SCALE GENOMIC DNA]</scope>
    <source>
        <strain evidence="4 5">AM26-26AC</strain>
    </source>
</reference>
<keyword evidence="3" id="KW-0479">Metal-binding</keyword>
<name>A0A415S4L6_9BACE</name>
<keyword evidence="1" id="KW-0328">Glycosyltransferase</keyword>
<evidence type="ECO:0000313" key="4">
    <source>
        <dbReference type="EMBL" id="RHF12736.1"/>
    </source>
</evidence>
<dbReference type="PANTHER" id="PTHR13778">
    <property type="entry name" value="GLYCOSYLTRANSFERASE 8 DOMAIN-CONTAINING PROTEIN"/>
    <property type="match status" value="1"/>
</dbReference>
<accession>A0A415S4L6</accession>
<protein>
    <submittedName>
        <fullName evidence="4">Glycosyltransferase family 8 protein</fullName>
    </submittedName>
</protein>
<dbReference type="InterPro" id="IPR050748">
    <property type="entry name" value="Glycosyltrans_8_dom-fam"/>
</dbReference>
<proteinExistence type="predicted"/>
<dbReference type="RefSeq" id="WP_004293246.1">
    <property type="nucleotide sequence ID" value="NZ_DAWCJA010000003.1"/>
</dbReference>
<dbReference type="Gene3D" id="3.90.550.10">
    <property type="entry name" value="Spore Coat Polysaccharide Biosynthesis Protein SpsA, Chain A"/>
    <property type="match status" value="1"/>
</dbReference>
<dbReference type="PANTHER" id="PTHR13778:SF47">
    <property type="entry name" value="LIPOPOLYSACCHARIDE 1,3-GALACTOSYLTRANSFERASE"/>
    <property type="match status" value="1"/>
</dbReference>
<dbReference type="GO" id="GO:0046872">
    <property type="term" value="F:metal ion binding"/>
    <property type="evidence" value="ECO:0007669"/>
    <property type="project" value="UniProtKB-KW"/>
</dbReference>
<evidence type="ECO:0000256" key="3">
    <source>
        <dbReference type="ARBA" id="ARBA00022723"/>
    </source>
</evidence>
<dbReference type="Proteomes" id="UP000283538">
    <property type="component" value="Unassembled WGS sequence"/>
</dbReference>
<dbReference type="CDD" id="cd04194">
    <property type="entry name" value="GT8_A4GalT_like"/>
    <property type="match status" value="1"/>
</dbReference>
<dbReference type="InterPro" id="IPR002495">
    <property type="entry name" value="Glyco_trans_8"/>
</dbReference>
<organism evidence="4 5">
    <name type="scientific">Bacteroides eggerthii</name>
    <dbReference type="NCBI Taxonomy" id="28111"/>
    <lineage>
        <taxon>Bacteria</taxon>
        <taxon>Pseudomonadati</taxon>
        <taxon>Bacteroidota</taxon>
        <taxon>Bacteroidia</taxon>
        <taxon>Bacteroidales</taxon>
        <taxon>Bacteroidaceae</taxon>
        <taxon>Bacteroides</taxon>
    </lineage>
</organism>
<gene>
    <name evidence="4" type="ORF">DW701_00475</name>
</gene>
<evidence type="ECO:0000313" key="5">
    <source>
        <dbReference type="Proteomes" id="UP000283538"/>
    </source>
</evidence>
<dbReference type="InterPro" id="IPR029044">
    <property type="entry name" value="Nucleotide-diphossugar_trans"/>
</dbReference>
<keyword evidence="2 4" id="KW-0808">Transferase</keyword>
<dbReference type="GO" id="GO:0016757">
    <property type="term" value="F:glycosyltransferase activity"/>
    <property type="evidence" value="ECO:0007669"/>
    <property type="project" value="UniProtKB-KW"/>
</dbReference>